<feature type="region of interest" description="Disordered" evidence="7">
    <location>
        <begin position="101"/>
        <end position="524"/>
    </location>
</feature>
<organism evidence="10">
    <name type="scientific">Salpingoeca rosetta (strain ATCC 50818 / BSB-021)</name>
    <dbReference type="NCBI Taxonomy" id="946362"/>
    <lineage>
        <taxon>Eukaryota</taxon>
        <taxon>Choanoflagellata</taxon>
        <taxon>Craspedida</taxon>
        <taxon>Salpingoecidae</taxon>
        <taxon>Salpingoeca</taxon>
    </lineage>
</organism>
<keyword evidence="5" id="KW-0539">Nucleus</keyword>
<feature type="compositionally biased region" description="Gly residues" evidence="7">
    <location>
        <begin position="427"/>
        <end position="436"/>
    </location>
</feature>
<dbReference type="PANTHER" id="PTHR48028:SF4">
    <property type="entry name" value="SC35-LIKE SPLICING FACTOR"/>
    <property type="match status" value="1"/>
</dbReference>
<dbReference type="OrthoDB" id="439808at2759"/>
<dbReference type="Pfam" id="PF00076">
    <property type="entry name" value="RRM_1"/>
    <property type="match status" value="1"/>
</dbReference>
<dbReference type="InterPro" id="IPR012677">
    <property type="entry name" value="Nucleotide-bd_a/b_plait_sf"/>
</dbReference>
<name>F2UR34_SALR5</name>
<feature type="compositionally biased region" description="Basic and acidic residues" evidence="7">
    <location>
        <begin position="292"/>
        <end position="306"/>
    </location>
</feature>
<evidence type="ECO:0000256" key="7">
    <source>
        <dbReference type="SAM" id="MobiDB-lite"/>
    </source>
</evidence>
<dbReference type="InterPro" id="IPR000504">
    <property type="entry name" value="RRM_dom"/>
</dbReference>
<dbReference type="KEGG" id="sre:PTSG_10364"/>
<dbReference type="RefSeq" id="XP_004988414.1">
    <property type="nucleotide sequence ID" value="XM_004988357.1"/>
</dbReference>
<dbReference type="CDD" id="cd00590">
    <property type="entry name" value="RRM_SF"/>
    <property type="match status" value="1"/>
</dbReference>
<dbReference type="GO" id="GO:0006397">
    <property type="term" value="P:mRNA processing"/>
    <property type="evidence" value="ECO:0007669"/>
    <property type="project" value="UniProtKB-KW"/>
</dbReference>
<keyword evidence="3 6" id="KW-0694">RNA-binding</keyword>
<proteinExistence type="predicted"/>
<comment type="subcellular location">
    <subcellularLocation>
        <location evidence="1">Nucleus</location>
    </subcellularLocation>
</comment>
<evidence type="ECO:0000256" key="6">
    <source>
        <dbReference type="PROSITE-ProRule" id="PRU00176"/>
    </source>
</evidence>
<evidence type="ECO:0000313" key="10">
    <source>
        <dbReference type="Proteomes" id="UP000007799"/>
    </source>
</evidence>
<accession>F2UR34</accession>
<dbReference type="STRING" id="946362.F2UR34"/>
<dbReference type="GO" id="GO:0005634">
    <property type="term" value="C:nucleus"/>
    <property type="evidence" value="ECO:0007669"/>
    <property type="project" value="UniProtKB-SubCell"/>
</dbReference>
<sequence>MPPSGLSRKEADQAAMEGRKLFLKGVPLATTEKEIADAFAAVAPVIEVVIPRFKDSGKSRGFAFAIFRTVEEAQEATTVRMEIRGSVLQIEFATPREYLGQEHVRERQQRPDMVYARQRARQHDGRPHRHPHDHRGRGRSRSRNSPPYSPSPSSASSRARIGSTPPRARAYQRSPERFDHRETRSRQYNGQQQQQQPYQRPVRSDRGDTIVGRRGRSRSRERDARMDRYDGGRRHDGGAYRGYDQGMPRGNAERDVRGRVGALGRRRGDDSHGVGGGGRYYGVGGGGGSHGRGRERSPMRQRRDPVRSPPPPLDRYRHDAPAPPHPHAFSPQHPPQQSRPPPPPPPQPQHYPHESHPPPQQHVSPYAFAPSHPHPHAHAHGHGEQQQYQQQAPPSPSSSSPYAARPREHAPPPADRYATAQAQTGHEGYGGYGGYSRYGQQPRAQRHAPPHPYHQRQAGEVAYAREPPLQGKYTSYPGPPPSSHPATAPPPEAYHDHQYEQQHRPPPQPLPSSSSSSLSATAPGHAPLAVDSVLYPGILASAGSGSGGGRGSGGARVSTAVPYPYHQAPPPSSSSAVSSSSSLVDPRLAAFK</sequence>
<gene>
    <name evidence="9" type="ORF">PTSG_10364</name>
</gene>
<dbReference type="SUPFAM" id="SSF54928">
    <property type="entry name" value="RNA-binding domain, RBD"/>
    <property type="match status" value="1"/>
</dbReference>
<feature type="compositionally biased region" description="Low complexity" evidence="7">
    <location>
        <begin position="361"/>
        <end position="371"/>
    </location>
</feature>
<feature type="compositionally biased region" description="Pro residues" evidence="7">
    <location>
        <begin position="321"/>
        <end position="349"/>
    </location>
</feature>
<dbReference type="GO" id="GO:0003723">
    <property type="term" value="F:RNA binding"/>
    <property type="evidence" value="ECO:0007669"/>
    <property type="project" value="UniProtKB-UniRule"/>
</dbReference>
<feature type="compositionally biased region" description="Low complexity" evidence="7">
    <location>
        <begin position="186"/>
        <end position="201"/>
    </location>
</feature>
<feature type="domain" description="RRM" evidence="8">
    <location>
        <begin position="19"/>
        <end position="95"/>
    </location>
</feature>
<evidence type="ECO:0000256" key="5">
    <source>
        <dbReference type="ARBA" id="ARBA00023242"/>
    </source>
</evidence>
<feature type="compositionally biased region" description="Low complexity" evidence="7">
    <location>
        <begin position="573"/>
        <end position="582"/>
    </location>
</feature>
<feature type="compositionally biased region" description="Low complexity" evidence="7">
    <location>
        <begin position="384"/>
        <end position="404"/>
    </location>
</feature>
<dbReference type="PANTHER" id="PTHR48028">
    <property type="entry name" value="GLYCINE-RICH RNA-BINDING PROTEIN RZ1A"/>
    <property type="match status" value="1"/>
</dbReference>
<evidence type="ECO:0000256" key="4">
    <source>
        <dbReference type="ARBA" id="ARBA00023187"/>
    </source>
</evidence>
<keyword evidence="2" id="KW-0507">mRNA processing</keyword>
<reference evidence="9" key="1">
    <citation type="submission" date="2009-08" db="EMBL/GenBank/DDBJ databases">
        <title>Annotation of Salpingoeca rosetta.</title>
        <authorList>
            <consortium name="The Broad Institute Genome Sequencing Platform"/>
            <person name="Russ C."/>
            <person name="Cuomo C."/>
            <person name="Burger G."/>
            <person name="Gray M.W."/>
            <person name="Holland P.W.H."/>
            <person name="King N."/>
            <person name="Lang F.B.F."/>
            <person name="Roger A.J."/>
            <person name="Ruiz-Trillo I."/>
            <person name="Young S.K."/>
            <person name="Zeng Q."/>
            <person name="Gargeya S."/>
            <person name="Alvarado L."/>
            <person name="Berlin A."/>
            <person name="Chapman S.B."/>
            <person name="Chen Z."/>
            <person name="Freedman E."/>
            <person name="Gellesch M."/>
            <person name="Goldberg J."/>
            <person name="Griggs A."/>
            <person name="Gujja S."/>
            <person name="Heilman E."/>
            <person name="Heiman D."/>
            <person name="Howarth C."/>
            <person name="Mehta T."/>
            <person name="Neiman D."/>
            <person name="Pearson M."/>
            <person name="Roberts A."/>
            <person name="Saif S."/>
            <person name="Shea T."/>
            <person name="Shenoy N."/>
            <person name="Sisk P."/>
            <person name="Stolte C."/>
            <person name="Sykes S."/>
            <person name="White J."/>
            <person name="Yandava C."/>
            <person name="Haas B."/>
            <person name="Nusbaum C."/>
            <person name="Birren B."/>
        </authorList>
    </citation>
    <scope>NUCLEOTIDE SEQUENCE [LARGE SCALE GENOMIC DNA]</scope>
    <source>
        <strain evidence="9">ATCC 50818</strain>
    </source>
</reference>
<feature type="compositionally biased region" description="Gly residues" evidence="7">
    <location>
        <begin position="273"/>
        <end position="290"/>
    </location>
</feature>
<feature type="compositionally biased region" description="Gly residues" evidence="7">
    <location>
        <begin position="544"/>
        <end position="554"/>
    </location>
</feature>
<evidence type="ECO:0000256" key="3">
    <source>
        <dbReference type="ARBA" id="ARBA00022884"/>
    </source>
</evidence>
<feature type="compositionally biased region" description="Basic and acidic residues" evidence="7">
    <location>
        <begin position="493"/>
        <end position="503"/>
    </location>
</feature>
<keyword evidence="4" id="KW-0508">mRNA splicing</keyword>
<feature type="compositionally biased region" description="Low complexity" evidence="7">
    <location>
        <begin position="143"/>
        <end position="163"/>
    </location>
</feature>
<evidence type="ECO:0000313" key="9">
    <source>
        <dbReference type="EMBL" id="EGD80089.1"/>
    </source>
</evidence>
<keyword evidence="10" id="KW-1185">Reference proteome</keyword>
<dbReference type="EMBL" id="GL832990">
    <property type="protein sequence ID" value="EGD80089.1"/>
    <property type="molecule type" value="Genomic_DNA"/>
</dbReference>
<evidence type="ECO:0000259" key="8">
    <source>
        <dbReference type="PROSITE" id="PS50102"/>
    </source>
</evidence>
<dbReference type="Gene3D" id="3.30.70.330">
    <property type="match status" value="1"/>
</dbReference>
<dbReference type="InterPro" id="IPR051106">
    <property type="entry name" value="RNA-bind/splicing_reg"/>
</dbReference>
<feature type="compositionally biased region" description="Basic residues" evidence="7">
    <location>
        <begin position="126"/>
        <end position="142"/>
    </location>
</feature>
<dbReference type="GeneID" id="16068943"/>
<dbReference type="SMART" id="SM00360">
    <property type="entry name" value="RRM"/>
    <property type="match status" value="1"/>
</dbReference>
<dbReference type="PROSITE" id="PS50102">
    <property type="entry name" value="RRM"/>
    <property type="match status" value="1"/>
</dbReference>
<dbReference type="InParanoid" id="F2UR34"/>
<dbReference type="InterPro" id="IPR035979">
    <property type="entry name" value="RBD_domain_sf"/>
</dbReference>
<dbReference type="OMA" id="DSERCWA"/>
<feature type="compositionally biased region" description="Basic and acidic residues" evidence="7">
    <location>
        <begin position="174"/>
        <end position="185"/>
    </location>
</feature>
<feature type="compositionally biased region" description="Basic and acidic residues" evidence="7">
    <location>
        <begin position="218"/>
        <end position="238"/>
    </location>
</feature>
<evidence type="ECO:0000256" key="2">
    <source>
        <dbReference type="ARBA" id="ARBA00022664"/>
    </source>
</evidence>
<dbReference type="GO" id="GO:0008380">
    <property type="term" value="P:RNA splicing"/>
    <property type="evidence" value="ECO:0007669"/>
    <property type="project" value="UniProtKB-KW"/>
</dbReference>
<dbReference type="AlphaFoldDB" id="F2UR34"/>
<feature type="compositionally biased region" description="Basic and acidic residues" evidence="7">
    <location>
        <begin position="101"/>
        <end position="110"/>
    </location>
</feature>
<protein>
    <recommendedName>
        <fullName evidence="8">RRM domain-containing protein</fullName>
    </recommendedName>
</protein>
<feature type="region of interest" description="Disordered" evidence="7">
    <location>
        <begin position="538"/>
        <end position="592"/>
    </location>
</feature>
<feature type="compositionally biased region" description="Pro residues" evidence="7">
    <location>
        <begin position="477"/>
        <end position="492"/>
    </location>
</feature>
<dbReference type="Proteomes" id="UP000007799">
    <property type="component" value="Unassembled WGS sequence"/>
</dbReference>
<evidence type="ECO:0000256" key="1">
    <source>
        <dbReference type="ARBA" id="ARBA00004123"/>
    </source>
</evidence>